<feature type="signal peptide" evidence="1">
    <location>
        <begin position="1"/>
        <end position="25"/>
    </location>
</feature>
<keyword evidence="3" id="KW-1185">Reference proteome</keyword>
<dbReference type="Proteomes" id="UP000008744">
    <property type="component" value="Unassembled WGS sequence"/>
</dbReference>
<proteinExistence type="predicted"/>
<organism evidence="3">
    <name type="scientific">Drosophila persimilis</name>
    <name type="common">Fruit fly</name>
    <dbReference type="NCBI Taxonomy" id="7234"/>
    <lineage>
        <taxon>Eukaryota</taxon>
        <taxon>Metazoa</taxon>
        <taxon>Ecdysozoa</taxon>
        <taxon>Arthropoda</taxon>
        <taxon>Hexapoda</taxon>
        <taxon>Insecta</taxon>
        <taxon>Pterygota</taxon>
        <taxon>Neoptera</taxon>
        <taxon>Endopterygota</taxon>
        <taxon>Diptera</taxon>
        <taxon>Brachycera</taxon>
        <taxon>Muscomorpha</taxon>
        <taxon>Ephydroidea</taxon>
        <taxon>Drosophilidae</taxon>
        <taxon>Drosophila</taxon>
        <taxon>Sophophora</taxon>
    </lineage>
</organism>
<keyword evidence="1" id="KW-0732">Signal</keyword>
<reference evidence="2 3" key="1">
    <citation type="journal article" date="2007" name="Nature">
        <title>Evolution of genes and genomes on the Drosophila phylogeny.</title>
        <authorList>
            <consortium name="Drosophila 12 Genomes Consortium"/>
            <person name="Clark A.G."/>
            <person name="Eisen M.B."/>
            <person name="Smith D.R."/>
            <person name="Bergman C.M."/>
            <person name="Oliver B."/>
            <person name="Markow T.A."/>
            <person name="Kaufman T.C."/>
            <person name="Kellis M."/>
            <person name="Gelbart W."/>
            <person name="Iyer V.N."/>
            <person name="Pollard D.A."/>
            <person name="Sackton T.B."/>
            <person name="Larracuente A.M."/>
            <person name="Singh N.D."/>
            <person name="Abad J.P."/>
            <person name="Abt D.N."/>
            <person name="Adryan B."/>
            <person name="Aguade M."/>
            <person name="Akashi H."/>
            <person name="Anderson W.W."/>
            <person name="Aquadro C.F."/>
            <person name="Ardell D.H."/>
            <person name="Arguello R."/>
            <person name="Artieri C.G."/>
            <person name="Barbash D.A."/>
            <person name="Barker D."/>
            <person name="Barsanti P."/>
            <person name="Batterham P."/>
            <person name="Batzoglou S."/>
            <person name="Begun D."/>
            <person name="Bhutkar A."/>
            <person name="Blanco E."/>
            <person name="Bosak S.A."/>
            <person name="Bradley R.K."/>
            <person name="Brand A.D."/>
            <person name="Brent M.R."/>
            <person name="Brooks A.N."/>
            <person name="Brown R.H."/>
            <person name="Butlin R.K."/>
            <person name="Caggese C."/>
            <person name="Calvi B.R."/>
            <person name="Bernardo de Carvalho A."/>
            <person name="Caspi A."/>
            <person name="Castrezana S."/>
            <person name="Celniker S.E."/>
            <person name="Chang J.L."/>
            <person name="Chapple C."/>
            <person name="Chatterji S."/>
            <person name="Chinwalla A."/>
            <person name="Civetta A."/>
            <person name="Clifton S.W."/>
            <person name="Comeron J.M."/>
            <person name="Costello J.C."/>
            <person name="Coyne J.A."/>
            <person name="Daub J."/>
            <person name="David R.G."/>
            <person name="Delcher A.L."/>
            <person name="Delehaunty K."/>
            <person name="Do C.B."/>
            <person name="Ebling H."/>
            <person name="Edwards K."/>
            <person name="Eickbush T."/>
            <person name="Evans J.D."/>
            <person name="Filipski A."/>
            <person name="Findeiss S."/>
            <person name="Freyhult E."/>
            <person name="Fulton L."/>
            <person name="Fulton R."/>
            <person name="Garcia A.C."/>
            <person name="Gardiner A."/>
            <person name="Garfield D.A."/>
            <person name="Garvin B.E."/>
            <person name="Gibson G."/>
            <person name="Gilbert D."/>
            <person name="Gnerre S."/>
            <person name="Godfrey J."/>
            <person name="Good R."/>
            <person name="Gotea V."/>
            <person name="Gravely B."/>
            <person name="Greenberg A.J."/>
            <person name="Griffiths-Jones S."/>
            <person name="Gross S."/>
            <person name="Guigo R."/>
            <person name="Gustafson E.A."/>
            <person name="Haerty W."/>
            <person name="Hahn M.W."/>
            <person name="Halligan D.L."/>
            <person name="Halpern A.L."/>
            <person name="Halter G.M."/>
            <person name="Han M.V."/>
            <person name="Heger A."/>
            <person name="Hillier L."/>
            <person name="Hinrichs A.S."/>
            <person name="Holmes I."/>
            <person name="Hoskins R.A."/>
            <person name="Hubisz M.J."/>
            <person name="Hultmark D."/>
            <person name="Huntley M.A."/>
            <person name="Jaffe D.B."/>
            <person name="Jagadeeshan S."/>
            <person name="Jeck W.R."/>
            <person name="Johnson J."/>
            <person name="Jones C.D."/>
            <person name="Jordan W.C."/>
            <person name="Karpen G.H."/>
            <person name="Kataoka E."/>
            <person name="Keightley P.D."/>
            <person name="Kheradpour P."/>
            <person name="Kirkness E.F."/>
            <person name="Koerich L.B."/>
            <person name="Kristiansen K."/>
            <person name="Kudrna D."/>
            <person name="Kulathinal R.J."/>
            <person name="Kumar S."/>
            <person name="Kwok R."/>
            <person name="Lander E."/>
            <person name="Langley C.H."/>
            <person name="Lapoint R."/>
            <person name="Lazzaro B.P."/>
            <person name="Lee S.J."/>
            <person name="Levesque L."/>
            <person name="Li R."/>
            <person name="Lin C.F."/>
            <person name="Lin M.F."/>
            <person name="Lindblad-Toh K."/>
            <person name="Llopart A."/>
            <person name="Long M."/>
            <person name="Low L."/>
            <person name="Lozovsky E."/>
            <person name="Lu J."/>
            <person name="Luo M."/>
            <person name="Machado C.A."/>
            <person name="Makalowski W."/>
            <person name="Marzo M."/>
            <person name="Matsuda M."/>
            <person name="Matzkin L."/>
            <person name="McAllister B."/>
            <person name="McBride C.S."/>
            <person name="McKernan B."/>
            <person name="McKernan K."/>
            <person name="Mendez-Lago M."/>
            <person name="Minx P."/>
            <person name="Mollenhauer M.U."/>
            <person name="Montooth K."/>
            <person name="Mount S.M."/>
            <person name="Mu X."/>
            <person name="Myers E."/>
            <person name="Negre B."/>
            <person name="Newfeld S."/>
            <person name="Nielsen R."/>
            <person name="Noor M.A."/>
            <person name="O'Grady P."/>
            <person name="Pachter L."/>
            <person name="Papaceit M."/>
            <person name="Parisi M.J."/>
            <person name="Parisi M."/>
            <person name="Parts L."/>
            <person name="Pedersen J.S."/>
            <person name="Pesole G."/>
            <person name="Phillippy A.M."/>
            <person name="Ponting C.P."/>
            <person name="Pop M."/>
            <person name="Porcelli D."/>
            <person name="Powell J.R."/>
            <person name="Prohaska S."/>
            <person name="Pruitt K."/>
            <person name="Puig M."/>
            <person name="Quesneville H."/>
            <person name="Ram K.R."/>
            <person name="Rand D."/>
            <person name="Rasmussen M.D."/>
            <person name="Reed L.K."/>
            <person name="Reenan R."/>
            <person name="Reily A."/>
            <person name="Remington K.A."/>
            <person name="Rieger T.T."/>
            <person name="Ritchie M.G."/>
            <person name="Robin C."/>
            <person name="Rogers Y.H."/>
            <person name="Rohde C."/>
            <person name="Rozas J."/>
            <person name="Rubenfield M.J."/>
            <person name="Ruiz A."/>
            <person name="Russo S."/>
            <person name="Salzberg S.L."/>
            <person name="Sanchez-Gracia A."/>
            <person name="Saranga D.J."/>
            <person name="Sato H."/>
            <person name="Schaeffer S.W."/>
            <person name="Schatz M.C."/>
            <person name="Schlenke T."/>
            <person name="Schwartz R."/>
            <person name="Segarra C."/>
            <person name="Singh R.S."/>
            <person name="Sirot L."/>
            <person name="Sirota M."/>
            <person name="Sisneros N.B."/>
            <person name="Smith C.D."/>
            <person name="Smith T.F."/>
            <person name="Spieth J."/>
            <person name="Stage D.E."/>
            <person name="Stark A."/>
            <person name="Stephan W."/>
            <person name="Strausberg R.L."/>
            <person name="Strempel S."/>
            <person name="Sturgill D."/>
            <person name="Sutton G."/>
            <person name="Sutton G.G."/>
            <person name="Tao W."/>
            <person name="Teichmann S."/>
            <person name="Tobari Y.N."/>
            <person name="Tomimura Y."/>
            <person name="Tsolas J.M."/>
            <person name="Valente V.L."/>
            <person name="Venter E."/>
            <person name="Venter J.C."/>
            <person name="Vicario S."/>
            <person name="Vieira F.G."/>
            <person name="Vilella A.J."/>
            <person name="Villasante A."/>
            <person name="Walenz B."/>
            <person name="Wang J."/>
            <person name="Wasserman M."/>
            <person name="Watts T."/>
            <person name="Wilson D."/>
            <person name="Wilson R.K."/>
            <person name="Wing R.A."/>
            <person name="Wolfner M.F."/>
            <person name="Wong A."/>
            <person name="Wong G.K."/>
            <person name="Wu C.I."/>
            <person name="Wu G."/>
            <person name="Yamamoto D."/>
            <person name="Yang H.P."/>
            <person name="Yang S.P."/>
            <person name="Yorke J.A."/>
            <person name="Yoshida K."/>
            <person name="Zdobnov E."/>
            <person name="Zhang P."/>
            <person name="Zhang Y."/>
            <person name="Zimin A.V."/>
            <person name="Baldwin J."/>
            <person name="Abdouelleil A."/>
            <person name="Abdulkadir J."/>
            <person name="Abebe A."/>
            <person name="Abera B."/>
            <person name="Abreu J."/>
            <person name="Acer S.C."/>
            <person name="Aftuck L."/>
            <person name="Alexander A."/>
            <person name="An P."/>
            <person name="Anderson E."/>
            <person name="Anderson S."/>
            <person name="Arachi H."/>
            <person name="Azer M."/>
            <person name="Bachantsang P."/>
            <person name="Barry A."/>
            <person name="Bayul T."/>
            <person name="Berlin A."/>
            <person name="Bessette D."/>
            <person name="Bloom T."/>
            <person name="Blye J."/>
            <person name="Boguslavskiy L."/>
            <person name="Bonnet C."/>
            <person name="Boukhgalter B."/>
            <person name="Bourzgui I."/>
            <person name="Brown A."/>
            <person name="Cahill P."/>
            <person name="Channer S."/>
            <person name="Cheshatsang Y."/>
            <person name="Chuda L."/>
            <person name="Citroen M."/>
            <person name="Collymore A."/>
            <person name="Cooke P."/>
            <person name="Costello M."/>
            <person name="D'Aco K."/>
            <person name="Daza R."/>
            <person name="De Haan G."/>
            <person name="DeGray S."/>
            <person name="DeMaso C."/>
            <person name="Dhargay N."/>
            <person name="Dooley K."/>
            <person name="Dooley E."/>
            <person name="Doricent M."/>
            <person name="Dorje P."/>
            <person name="Dorjee K."/>
            <person name="Dupes A."/>
            <person name="Elong R."/>
            <person name="Falk J."/>
            <person name="Farina A."/>
            <person name="Faro S."/>
            <person name="Ferguson D."/>
            <person name="Fisher S."/>
            <person name="Foley C.D."/>
            <person name="Franke A."/>
            <person name="Friedrich D."/>
            <person name="Gadbois L."/>
            <person name="Gearin G."/>
            <person name="Gearin C.R."/>
            <person name="Giannoukos G."/>
            <person name="Goode T."/>
            <person name="Graham J."/>
            <person name="Grandbois E."/>
            <person name="Grewal S."/>
            <person name="Gyaltsen K."/>
            <person name="Hafez N."/>
            <person name="Hagos B."/>
            <person name="Hall J."/>
            <person name="Henson C."/>
            <person name="Hollinger A."/>
            <person name="Honan T."/>
            <person name="Huard M.D."/>
            <person name="Hughes L."/>
            <person name="Hurhula B."/>
            <person name="Husby M.E."/>
            <person name="Kamat A."/>
            <person name="Kanga B."/>
            <person name="Kashin S."/>
            <person name="Khazanovich D."/>
            <person name="Kisner P."/>
            <person name="Lance K."/>
            <person name="Lara M."/>
            <person name="Lee W."/>
            <person name="Lennon N."/>
            <person name="Letendre F."/>
            <person name="LeVine R."/>
            <person name="Lipovsky A."/>
            <person name="Liu X."/>
            <person name="Liu J."/>
            <person name="Liu S."/>
            <person name="Lokyitsang T."/>
            <person name="Lokyitsang Y."/>
            <person name="Lubonja R."/>
            <person name="Lui A."/>
            <person name="MacDonald P."/>
            <person name="Magnisalis V."/>
            <person name="Maru K."/>
            <person name="Matthews C."/>
            <person name="McCusker W."/>
            <person name="McDonough S."/>
            <person name="Mehta T."/>
            <person name="Meldrim J."/>
            <person name="Meneus L."/>
            <person name="Mihai O."/>
            <person name="Mihalev A."/>
            <person name="Mihova T."/>
            <person name="Mittelman R."/>
            <person name="Mlenga V."/>
            <person name="Montmayeur A."/>
            <person name="Mulrain L."/>
            <person name="Navidi A."/>
            <person name="Naylor J."/>
            <person name="Negash T."/>
            <person name="Nguyen T."/>
            <person name="Nguyen N."/>
            <person name="Nicol R."/>
            <person name="Norbu C."/>
            <person name="Norbu N."/>
            <person name="Novod N."/>
            <person name="O'Neill B."/>
            <person name="Osman S."/>
            <person name="Markiewicz E."/>
            <person name="Oyono O.L."/>
            <person name="Patti C."/>
            <person name="Phunkhang P."/>
            <person name="Pierre F."/>
            <person name="Priest M."/>
            <person name="Raghuraman S."/>
            <person name="Rege F."/>
            <person name="Reyes R."/>
            <person name="Rise C."/>
            <person name="Rogov P."/>
            <person name="Ross K."/>
            <person name="Ryan E."/>
            <person name="Settipalli S."/>
            <person name="Shea T."/>
            <person name="Sherpa N."/>
            <person name="Shi L."/>
            <person name="Shih D."/>
            <person name="Sparrow T."/>
            <person name="Spaulding J."/>
            <person name="Stalker J."/>
            <person name="Stange-Thomann N."/>
            <person name="Stavropoulos S."/>
            <person name="Stone C."/>
            <person name="Strader C."/>
            <person name="Tesfaye S."/>
            <person name="Thomson T."/>
            <person name="Thoulutsang Y."/>
            <person name="Thoulutsang D."/>
            <person name="Topham K."/>
            <person name="Topping I."/>
            <person name="Tsamla T."/>
            <person name="Vassiliev H."/>
            <person name="Vo A."/>
            <person name="Wangchuk T."/>
            <person name="Wangdi T."/>
            <person name="Weiand M."/>
            <person name="Wilkinson J."/>
            <person name="Wilson A."/>
            <person name="Yadav S."/>
            <person name="Young G."/>
            <person name="Yu Q."/>
            <person name="Zembek L."/>
            <person name="Zhong D."/>
            <person name="Zimmer A."/>
            <person name="Zwirko Z."/>
            <person name="Jaffe D.B."/>
            <person name="Alvarez P."/>
            <person name="Brockman W."/>
            <person name="Butler J."/>
            <person name="Chin C."/>
            <person name="Gnerre S."/>
            <person name="Grabherr M."/>
            <person name="Kleber M."/>
            <person name="Mauceli E."/>
            <person name="MacCallum I."/>
        </authorList>
    </citation>
    <scope>NUCLEOTIDE SEQUENCE [LARGE SCALE GENOMIC DNA]</scope>
    <source>
        <strain evidence="3">MSH-3 / Tucson 14011-0111.49</strain>
    </source>
</reference>
<evidence type="ECO:0000313" key="3">
    <source>
        <dbReference type="Proteomes" id="UP000008744"/>
    </source>
</evidence>
<name>B4H1U8_DROPE</name>
<accession>B4H1U8</accession>
<feature type="chain" id="PRO_5002804645" evidence="1">
    <location>
        <begin position="26"/>
        <end position="117"/>
    </location>
</feature>
<evidence type="ECO:0000313" key="2">
    <source>
        <dbReference type="EMBL" id="EDW30300.1"/>
    </source>
</evidence>
<evidence type="ECO:0000256" key="1">
    <source>
        <dbReference type="SAM" id="SignalP"/>
    </source>
</evidence>
<dbReference type="HOGENOM" id="CLU_2087310_0_0_1"/>
<dbReference type="AlphaFoldDB" id="B4H1U8"/>
<protein>
    <submittedName>
        <fullName evidence="2">GL17897</fullName>
    </submittedName>
</protein>
<dbReference type="EMBL" id="CH479203">
    <property type="protein sequence ID" value="EDW30300.1"/>
    <property type="molecule type" value="Genomic_DNA"/>
</dbReference>
<gene>
    <name evidence="2" type="primary">Dper\GL17897</name>
    <name evidence="2" type="ORF">Dper_GL17897</name>
</gene>
<sequence>MDTSNSRSWLLYGILGLLAIAAVRAVIDLQSPLITKQQQQQQQPQKIREYQYVFRYNIYLNICCGYAMYSFTYGYIKGCSITTMTMTTTTTTGPKLVSSWLTQSLGMCPTETPRRNA</sequence>